<proteinExistence type="predicted"/>
<dbReference type="EMBL" id="JARKIE010000003">
    <property type="protein sequence ID" value="KAJ7708780.1"/>
    <property type="molecule type" value="Genomic_DNA"/>
</dbReference>
<evidence type="ECO:0000313" key="2">
    <source>
        <dbReference type="EMBL" id="KAJ7708780.1"/>
    </source>
</evidence>
<gene>
    <name evidence="2" type="ORF">B0H17DRAFT_1124584</name>
</gene>
<sequence length="105" mass="11575">MTLGSSWAHSACWWSMHGLASGSSDETAMESFPCSWWNQPLNEAPWNTLWTDYPSSIACVTSLDKTEITHYSQLEFPPLCSGLSSDFPRRPAGPVSAPSEDTDMT</sequence>
<evidence type="ECO:0000313" key="3">
    <source>
        <dbReference type="Proteomes" id="UP001221757"/>
    </source>
</evidence>
<reference evidence="2" key="1">
    <citation type="submission" date="2023-03" db="EMBL/GenBank/DDBJ databases">
        <title>Massive genome expansion in bonnet fungi (Mycena s.s.) driven by repeated elements and novel gene families across ecological guilds.</title>
        <authorList>
            <consortium name="Lawrence Berkeley National Laboratory"/>
            <person name="Harder C.B."/>
            <person name="Miyauchi S."/>
            <person name="Viragh M."/>
            <person name="Kuo A."/>
            <person name="Thoen E."/>
            <person name="Andreopoulos B."/>
            <person name="Lu D."/>
            <person name="Skrede I."/>
            <person name="Drula E."/>
            <person name="Henrissat B."/>
            <person name="Morin E."/>
            <person name="Kohler A."/>
            <person name="Barry K."/>
            <person name="LaButti K."/>
            <person name="Morin E."/>
            <person name="Salamov A."/>
            <person name="Lipzen A."/>
            <person name="Mereny Z."/>
            <person name="Hegedus B."/>
            <person name="Baldrian P."/>
            <person name="Stursova M."/>
            <person name="Weitz H."/>
            <person name="Taylor A."/>
            <person name="Grigoriev I.V."/>
            <person name="Nagy L.G."/>
            <person name="Martin F."/>
            <person name="Kauserud H."/>
        </authorList>
    </citation>
    <scope>NUCLEOTIDE SEQUENCE</scope>
    <source>
        <strain evidence="2">CBHHK067</strain>
    </source>
</reference>
<dbReference type="AlphaFoldDB" id="A0AAD7GZY8"/>
<protein>
    <submittedName>
        <fullName evidence="2">Uncharacterized protein</fullName>
    </submittedName>
</protein>
<comment type="caution">
    <text evidence="2">The sequence shown here is derived from an EMBL/GenBank/DDBJ whole genome shotgun (WGS) entry which is preliminary data.</text>
</comment>
<feature type="region of interest" description="Disordered" evidence="1">
    <location>
        <begin position="84"/>
        <end position="105"/>
    </location>
</feature>
<accession>A0AAD7GZY8</accession>
<evidence type="ECO:0000256" key="1">
    <source>
        <dbReference type="SAM" id="MobiDB-lite"/>
    </source>
</evidence>
<dbReference type="Proteomes" id="UP001221757">
    <property type="component" value="Unassembled WGS sequence"/>
</dbReference>
<organism evidence="2 3">
    <name type="scientific">Mycena rosella</name>
    <name type="common">Pink bonnet</name>
    <name type="synonym">Agaricus rosellus</name>
    <dbReference type="NCBI Taxonomy" id="1033263"/>
    <lineage>
        <taxon>Eukaryota</taxon>
        <taxon>Fungi</taxon>
        <taxon>Dikarya</taxon>
        <taxon>Basidiomycota</taxon>
        <taxon>Agaricomycotina</taxon>
        <taxon>Agaricomycetes</taxon>
        <taxon>Agaricomycetidae</taxon>
        <taxon>Agaricales</taxon>
        <taxon>Marasmiineae</taxon>
        <taxon>Mycenaceae</taxon>
        <taxon>Mycena</taxon>
    </lineage>
</organism>
<name>A0AAD7GZY8_MYCRO</name>
<keyword evidence="3" id="KW-1185">Reference proteome</keyword>